<dbReference type="EMBL" id="AB775549">
    <property type="protein sequence ID" value="BAO20686.1"/>
    <property type="molecule type" value="Genomic_DNA"/>
</dbReference>
<accession>V5YUV1</accession>
<dbReference type="KEGG" id="vg:17825011"/>
<dbReference type="GeneID" id="17825011"/>
<proteinExistence type="predicted"/>
<dbReference type="RefSeq" id="YP_008873146.1">
    <property type="nucleotide sequence ID" value="NC_023005.1"/>
</dbReference>
<organism evidence="1 2">
    <name type="scientific">Pseudomonas phage PPpW-4</name>
    <dbReference type="NCBI Taxonomy" id="1279083"/>
    <lineage>
        <taxon>Viruses</taxon>
        <taxon>Duplodnaviria</taxon>
        <taxon>Heunggongvirae</taxon>
        <taxon>Uroviricota</taxon>
        <taxon>Caudoviricetes</taxon>
        <taxon>Autographivirales</taxon>
        <taxon>Autotranscriptaviridae</taxon>
        <taxon>Studiervirinae</taxon>
        <taxon>Phutvirus</taxon>
        <taxon>Phutvirus PPpW4</taxon>
    </lineage>
</organism>
<name>V5YUV1_9CAUD</name>
<dbReference type="Proteomes" id="UP000203191">
    <property type="component" value="Segment"/>
</dbReference>
<evidence type="ECO:0000313" key="2">
    <source>
        <dbReference type="Proteomes" id="UP000203191"/>
    </source>
</evidence>
<reference evidence="1 2" key="1">
    <citation type="journal article" date="2015" name="J Appl Environ Microbiol">
        <title>Complete Genome Sequence Analysis of Two Pseudomonas plecoglossicida Phages, Potential Therapeutic Agents.</title>
        <authorList>
            <person name="Kawato Y."/>
            <person name="Yasuike M."/>
            <person name="Nakamura Y."/>
            <person name="Shigenobu Y."/>
            <person name="Fujiwara A."/>
            <person name="Sano M."/>
            <person name="Nakai T."/>
        </authorList>
    </citation>
    <scope>NUCLEOTIDE SEQUENCE [LARGE SCALE GENOMIC DNA]</scope>
</reference>
<sequence>MNRAQGGTRSLPDGFLHIQNFTVTKASGMAGCVWAYILTEAQREIVELVLVERAESREAHKGFPEGTLVHLKHDHFRFRKDFLKGNFRSVVHEVTKAMHTPVIENFKTKLFAERESL</sequence>
<protein>
    <submittedName>
        <fullName evidence="1">Uncharacterized protein</fullName>
    </submittedName>
</protein>
<dbReference type="OrthoDB" id="19920at10239"/>
<evidence type="ECO:0000313" key="1">
    <source>
        <dbReference type="EMBL" id="BAO20686.1"/>
    </source>
</evidence>
<keyword evidence="2" id="KW-1185">Reference proteome</keyword>